<evidence type="ECO:0000313" key="2">
    <source>
        <dbReference type="EMBL" id="PIO75470.1"/>
    </source>
</evidence>
<feature type="compositionally biased region" description="Low complexity" evidence="1">
    <location>
        <begin position="141"/>
        <end position="156"/>
    </location>
</feature>
<evidence type="ECO:0000256" key="1">
    <source>
        <dbReference type="SAM" id="MobiDB-lite"/>
    </source>
</evidence>
<gene>
    <name evidence="2" type="ORF">TELCIR_02476</name>
</gene>
<feature type="region of interest" description="Disordered" evidence="1">
    <location>
        <begin position="62"/>
        <end position="156"/>
    </location>
</feature>
<reference evidence="2 3" key="1">
    <citation type="submission" date="2015-09" db="EMBL/GenBank/DDBJ databases">
        <title>Draft genome of the parasitic nematode Teladorsagia circumcincta isolate WARC Sus (inbred).</title>
        <authorList>
            <person name="Mitreva M."/>
        </authorList>
    </citation>
    <scope>NUCLEOTIDE SEQUENCE [LARGE SCALE GENOMIC DNA]</scope>
    <source>
        <strain evidence="2 3">S</strain>
    </source>
</reference>
<name>A0A2G9V136_TELCI</name>
<evidence type="ECO:0000313" key="3">
    <source>
        <dbReference type="Proteomes" id="UP000230423"/>
    </source>
</evidence>
<dbReference type="EMBL" id="KZ345139">
    <property type="protein sequence ID" value="PIO75470.1"/>
    <property type="molecule type" value="Genomic_DNA"/>
</dbReference>
<sequence>MLSEERHRSEKFWEDRKDEMDLSRLKLLSSMGSLPNVSEEIERKTAEKVWVFILIFLSGSSKSRANAKERRDSDISGATYSVKSKEQAEVNGNEYGSGDFESEEEETSGGKKRSSNSASSSSTSSSRTASSKSSSSKKSHSSGTSESSSSRNETNI</sequence>
<keyword evidence="3" id="KW-1185">Reference proteome</keyword>
<dbReference type="AlphaFoldDB" id="A0A2G9V136"/>
<proteinExistence type="predicted"/>
<accession>A0A2G9V136</accession>
<protein>
    <submittedName>
        <fullName evidence="2">Uncharacterized protein</fullName>
    </submittedName>
</protein>
<organism evidence="2 3">
    <name type="scientific">Teladorsagia circumcincta</name>
    <name type="common">Brown stomach worm</name>
    <name type="synonym">Ostertagia circumcincta</name>
    <dbReference type="NCBI Taxonomy" id="45464"/>
    <lineage>
        <taxon>Eukaryota</taxon>
        <taxon>Metazoa</taxon>
        <taxon>Ecdysozoa</taxon>
        <taxon>Nematoda</taxon>
        <taxon>Chromadorea</taxon>
        <taxon>Rhabditida</taxon>
        <taxon>Rhabditina</taxon>
        <taxon>Rhabditomorpha</taxon>
        <taxon>Strongyloidea</taxon>
        <taxon>Trichostrongylidae</taxon>
        <taxon>Teladorsagia</taxon>
    </lineage>
</organism>
<feature type="compositionally biased region" description="Low complexity" evidence="1">
    <location>
        <begin position="115"/>
        <end position="134"/>
    </location>
</feature>
<dbReference type="Proteomes" id="UP000230423">
    <property type="component" value="Unassembled WGS sequence"/>
</dbReference>
<dbReference type="OrthoDB" id="2150121at2759"/>